<accession>A0ABY5JH02</accession>
<name>A0ABY5JH02_9GAMM</name>
<evidence type="ECO:0000259" key="1">
    <source>
        <dbReference type="Pfam" id="PF13439"/>
    </source>
</evidence>
<dbReference type="EMBL" id="CP076114">
    <property type="protein sequence ID" value="UUD66132.1"/>
    <property type="molecule type" value="Genomic_DNA"/>
</dbReference>
<keyword evidence="3" id="KW-1185">Reference proteome</keyword>
<dbReference type="CDD" id="cd03801">
    <property type="entry name" value="GT4_PimA-like"/>
    <property type="match status" value="1"/>
</dbReference>
<dbReference type="Pfam" id="PF13439">
    <property type="entry name" value="Glyco_transf_4"/>
    <property type="match status" value="1"/>
</dbReference>
<protein>
    <submittedName>
        <fullName evidence="2">Glycosyltransferase family 4 protein</fullName>
    </submittedName>
</protein>
<sequence>MERLNWHMADELSEYADVHLIGPSEAEAPKPQRVKFYAAPLKPLWRFLLLAGWQAMRQARNWKPDIILAGSGLTAPIALIAARLCGAQAAAYVHGLDIAVTHPIYRALWIPAIRRLDRVIANSTLTAELAKQAGVRADKIRIVHPGVTLPEHPQPQEDINLFLQTNKLTDNTILLSVGRLTTRKGLREFVQHALPAIVEARPDAMLVVIGDAPSDSLRAEVQTLQSIQAVADAAGVGQHIHFLGIITDAAKLACAYECAALHVFPVRSLPGDPEGFGMVAIEAAAHGTPSVAFATGGVIDAISEGQSGRLVASHDYHALAQAVLQVLNNAPALWRANATTFAQRFAWPVFGQKIRAAFKSDVI</sequence>
<dbReference type="Pfam" id="PF13692">
    <property type="entry name" value="Glyco_trans_1_4"/>
    <property type="match status" value="1"/>
</dbReference>
<dbReference type="InterPro" id="IPR050194">
    <property type="entry name" value="Glycosyltransferase_grp1"/>
</dbReference>
<proteinExistence type="predicted"/>
<dbReference type="PANTHER" id="PTHR45947">
    <property type="entry name" value="SULFOQUINOVOSYL TRANSFERASE SQD2"/>
    <property type="match status" value="1"/>
</dbReference>
<organism evidence="2 3">
    <name type="scientific">Phytopseudomonas seleniipraecipitans</name>
    <dbReference type="NCBI Taxonomy" id="640205"/>
    <lineage>
        <taxon>Bacteria</taxon>
        <taxon>Pseudomonadati</taxon>
        <taxon>Pseudomonadota</taxon>
        <taxon>Gammaproteobacteria</taxon>
        <taxon>Pseudomonadales</taxon>
        <taxon>Pseudomonadaceae</taxon>
        <taxon>Phytopseudomonas</taxon>
    </lineage>
</organism>
<gene>
    <name evidence="2" type="ORF">D16iCDA_08115</name>
</gene>
<evidence type="ECO:0000313" key="2">
    <source>
        <dbReference type="EMBL" id="UUD66132.1"/>
    </source>
</evidence>
<dbReference type="Gene3D" id="3.40.50.2000">
    <property type="entry name" value="Glycogen Phosphorylase B"/>
    <property type="match status" value="2"/>
</dbReference>
<reference evidence="2" key="1">
    <citation type="submission" date="2021-05" db="EMBL/GenBank/DDBJ databases">
        <title>Complete genome sequence of Pseudomonas seleniipraecipitans strain D1-6.</title>
        <authorList>
            <person name="Lafi F."/>
            <person name="Eida A."/>
            <person name="Alam I."/>
            <person name="Hert H."/>
            <person name="Saad M."/>
        </authorList>
    </citation>
    <scope>NUCLEOTIDE SEQUENCE</scope>
    <source>
        <strain evidence="2">D1-6</strain>
    </source>
</reference>
<evidence type="ECO:0000313" key="3">
    <source>
        <dbReference type="Proteomes" id="UP000887421"/>
    </source>
</evidence>
<dbReference type="SUPFAM" id="SSF53756">
    <property type="entry name" value="UDP-Glycosyltransferase/glycogen phosphorylase"/>
    <property type="match status" value="1"/>
</dbReference>
<dbReference type="PANTHER" id="PTHR45947:SF3">
    <property type="entry name" value="SULFOQUINOVOSYL TRANSFERASE SQD2"/>
    <property type="match status" value="1"/>
</dbReference>
<dbReference type="Proteomes" id="UP000887421">
    <property type="component" value="Chromosome"/>
</dbReference>
<dbReference type="InterPro" id="IPR028098">
    <property type="entry name" value="Glyco_trans_4-like_N"/>
</dbReference>
<feature type="domain" description="Glycosyltransferase subfamily 4-like N-terminal" evidence="1">
    <location>
        <begin position="1"/>
        <end position="148"/>
    </location>
</feature>